<dbReference type="Proteomes" id="UP001592528">
    <property type="component" value="Unassembled WGS sequence"/>
</dbReference>
<keyword evidence="2 7" id="KW-0813">Transport</keyword>
<sequence>MTTLNPPARPSAPSSRAVRPARPAPRRVRHSPLGRGLNLGVCAVAGLYTLLPLVWLLFAITKTLPDLYGSNGFAPSGFHLWANLRDLFAQDGGVYPRWLLNSVLYAGAGAGLGTLASVMAGYTFAKYRFPGREKLYGLVVAGVLVPGTALAVPLYLLFSGVHLTNTVWSVLIPVAANPFGVYLARVYAAGSIPDELLEAARVDGAGELRTFFTVGLRLMGPGALTIFLMQFVSIWNNFFLPLVMLTDSRLFTTSLGLFTWNSSTSQNPDYLRMVVVGSAVSVVPLLILFLTLQRWWRRGLAEGGLR</sequence>
<feature type="domain" description="ABC transmembrane type-1" evidence="9">
    <location>
        <begin position="99"/>
        <end position="292"/>
    </location>
</feature>
<name>A0ABV6ULC4_9ACTN</name>
<evidence type="ECO:0000256" key="6">
    <source>
        <dbReference type="ARBA" id="ARBA00023136"/>
    </source>
</evidence>
<gene>
    <name evidence="10" type="ORF">ACEZDJ_13210</name>
</gene>
<dbReference type="PROSITE" id="PS50928">
    <property type="entry name" value="ABC_TM1"/>
    <property type="match status" value="1"/>
</dbReference>
<protein>
    <submittedName>
        <fullName evidence="10">Carbohydrate ABC transporter permease</fullName>
    </submittedName>
</protein>
<keyword evidence="5 7" id="KW-1133">Transmembrane helix</keyword>
<dbReference type="InterPro" id="IPR035906">
    <property type="entry name" value="MetI-like_sf"/>
</dbReference>
<feature type="transmembrane region" description="Helical" evidence="7">
    <location>
        <begin position="136"/>
        <end position="158"/>
    </location>
</feature>
<dbReference type="InterPro" id="IPR000515">
    <property type="entry name" value="MetI-like"/>
</dbReference>
<comment type="caution">
    <text evidence="10">The sequence shown here is derived from an EMBL/GenBank/DDBJ whole genome shotgun (WGS) entry which is preliminary data.</text>
</comment>
<organism evidence="10 11">
    <name type="scientific">Streptacidiphilus cavernicola</name>
    <dbReference type="NCBI Taxonomy" id="3342716"/>
    <lineage>
        <taxon>Bacteria</taxon>
        <taxon>Bacillati</taxon>
        <taxon>Actinomycetota</taxon>
        <taxon>Actinomycetes</taxon>
        <taxon>Kitasatosporales</taxon>
        <taxon>Streptomycetaceae</taxon>
        <taxon>Streptacidiphilus</taxon>
    </lineage>
</organism>
<keyword evidence="11" id="KW-1185">Reference proteome</keyword>
<evidence type="ECO:0000313" key="11">
    <source>
        <dbReference type="Proteomes" id="UP001592528"/>
    </source>
</evidence>
<evidence type="ECO:0000256" key="1">
    <source>
        <dbReference type="ARBA" id="ARBA00004651"/>
    </source>
</evidence>
<feature type="region of interest" description="Disordered" evidence="8">
    <location>
        <begin position="1"/>
        <end position="29"/>
    </location>
</feature>
<dbReference type="SUPFAM" id="SSF161098">
    <property type="entry name" value="MetI-like"/>
    <property type="match status" value="1"/>
</dbReference>
<keyword evidence="3" id="KW-1003">Cell membrane</keyword>
<keyword evidence="4 7" id="KW-0812">Transmembrane</keyword>
<evidence type="ECO:0000256" key="3">
    <source>
        <dbReference type="ARBA" id="ARBA00022475"/>
    </source>
</evidence>
<dbReference type="Gene3D" id="1.10.3720.10">
    <property type="entry name" value="MetI-like"/>
    <property type="match status" value="1"/>
</dbReference>
<evidence type="ECO:0000259" key="9">
    <source>
        <dbReference type="PROSITE" id="PS50928"/>
    </source>
</evidence>
<comment type="similarity">
    <text evidence="7">Belongs to the binding-protein-dependent transport system permease family.</text>
</comment>
<dbReference type="RefSeq" id="WP_030263109.1">
    <property type="nucleotide sequence ID" value="NZ_JBHEZZ010000006.1"/>
</dbReference>
<feature type="compositionally biased region" description="Low complexity" evidence="8">
    <location>
        <begin position="11"/>
        <end position="21"/>
    </location>
</feature>
<comment type="subcellular location">
    <subcellularLocation>
        <location evidence="1 7">Cell membrane</location>
        <topology evidence="1 7">Multi-pass membrane protein</topology>
    </subcellularLocation>
</comment>
<evidence type="ECO:0000256" key="4">
    <source>
        <dbReference type="ARBA" id="ARBA00022692"/>
    </source>
</evidence>
<feature type="transmembrane region" description="Helical" evidence="7">
    <location>
        <begin position="103"/>
        <end position="124"/>
    </location>
</feature>
<accession>A0ABV6ULC4</accession>
<evidence type="ECO:0000256" key="8">
    <source>
        <dbReference type="SAM" id="MobiDB-lite"/>
    </source>
</evidence>
<feature type="transmembrane region" description="Helical" evidence="7">
    <location>
        <begin position="211"/>
        <end position="235"/>
    </location>
</feature>
<dbReference type="PANTHER" id="PTHR43744">
    <property type="entry name" value="ABC TRANSPORTER PERMEASE PROTEIN MG189-RELATED-RELATED"/>
    <property type="match status" value="1"/>
</dbReference>
<evidence type="ECO:0000256" key="7">
    <source>
        <dbReference type="RuleBase" id="RU363032"/>
    </source>
</evidence>
<dbReference type="Pfam" id="PF00528">
    <property type="entry name" value="BPD_transp_1"/>
    <property type="match status" value="1"/>
</dbReference>
<feature type="transmembrane region" description="Helical" evidence="7">
    <location>
        <begin position="36"/>
        <end position="60"/>
    </location>
</feature>
<feature type="transmembrane region" description="Helical" evidence="7">
    <location>
        <begin position="270"/>
        <end position="292"/>
    </location>
</feature>
<evidence type="ECO:0000256" key="2">
    <source>
        <dbReference type="ARBA" id="ARBA00022448"/>
    </source>
</evidence>
<reference evidence="10 11" key="1">
    <citation type="submission" date="2024-09" db="EMBL/GenBank/DDBJ databases">
        <authorList>
            <person name="Lee S.D."/>
        </authorList>
    </citation>
    <scope>NUCLEOTIDE SEQUENCE [LARGE SCALE GENOMIC DNA]</scope>
    <source>
        <strain evidence="10 11">N1-5</strain>
    </source>
</reference>
<dbReference type="CDD" id="cd06261">
    <property type="entry name" value="TM_PBP2"/>
    <property type="match status" value="1"/>
</dbReference>
<evidence type="ECO:0000313" key="10">
    <source>
        <dbReference type="EMBL" id="MFC1402244.1"/>
    </source>
</evidence>
<proteinExistence type="inferred from homology"/>
<evidence type="ECO:0000256" key="5">
    <source>
        <dbReference type="ARBA" id="ARBA00022989"/>
    </source>
</evidence>
<dbReference type="EMBL" id="JBHEZZ010000006">
    <property type="protein sequence ID" value="MFC1402244.1"/>
    <property type="molecule type" value="Genomic_DNA"/>
</dbReference>
<keyword evidence="6 7" id="KW-0472">Membrane</keyword>
<feature type="transmembrane region" description="Helical" evidence="7">
    <location>
        <begin position="170"/>
        <end position="190"/>
    </location>
</feature>
<dbReference type="PANTHER" id="PTHR43744:SF12">
    <property type="entry name" value="ABC TRANSPORTER PERMEASE PROTEIN MG189-RELATED"/>
    <property type="match status" value="1"/>
</dbReference>